<dbReference type="Pfam" id="PF07841">
    <property type="entry name" value="DM4_12"/>
    <property type="match status" value="1"/>
</dbReference>
<evidence type="ECO:0000256" key="1">
    <source>
        <dbReference type="SAM" id="MobiDB-lite"/>
    </source>
</evidence>
<dbReference type="InterPro" id="IPR006631">
    <property type="entry name" value="DM4_12"/>
</dbReference>
<reference evidence="3 4" key="1">
    <citation type="submission" date="2015-07" db="EMBL/GenBank/DDBJ databases">
        <title>The genome of Melipona quadrifasciata.</title>
        <authorList>
            <person name="Pan H."/>
            <person name="Kapheim K."/>
        </authorList>
    </citation>
    <scope>NUCLEOTIDE SEQUENCE [LARGE SCALE GENOMIC DNA]</scope>
    <source>
        <strain evidence="3">0111107301</strain>
        <tissue evidence="3">Whole body</tissue>
    </source>
</reference>
<keyword evidence="2" id="KW-1133">Transmembrane helix</keyword>
<gene>
    <name evidence="3" type="ORF">WN51_03595</name>
</gene>
<protein>
    <submittedName>
        <fullName evidence="3">Uncharacterized protein</fullName>
    </submittedName>
</protein>
<feature type="compositionally biased region" description="Basic and acidic residues" evidence="1">
    <location>
        <begin position="177"/>
        <end position="197"/>
    </location>
</feature>
<dbReference type="AlphaFoldDB" id="A0A0N0BDX5"/>
<feature type="region of interest" description="Disordered" evidence="1">
    <location>
        <begin position="505"/>
        <end position="530"/>
    </location>
</feature>
<dbReference type="OrthoDB" id="6436512at2759"/>
<keyword evidence="2" id="KW-0472">Membrane</keyword>
<keyword evidence="2" id="KW-0812">Transmembrane</keyword>
<feature type="transmembrane region" description="Helical" evidence="2">
    <location>
        <begin position="231"/>
        <end position="252"/>
    </location>
</feature>
<proteinExistence type="predicted"/>
<evidence type="ECO:0000256" key="2">
    <source>
        <dbReference type="SAM" id="Phobius"/>
    </source>
</evidence>
<feature type="region of interest" description="Disordered" evidence="1">
    <location>
        <begin position="168"/>
        <end position="197"/>
    </location>
</feature>
<dbReference type="EMBL" id="KQ435848">
    <property type="protein sequence ID" value="KOX71054.1"/>
    <property type="molecule type" value="Genomic_DNA"/>
</dbReference>
<dbReference type="Proteomes" id="UP000053105">
    <property type="component" value="Unassembled WGS sequence"/>
</dbReference>
<organism evidence="3 4">
    <name type="scientific">Melipona quadrifasciata</name>
    <dbReference type="NCBI Taxonomy" id="166423"/>
    <lineage>
        <taxon>Eukaryota</taxon>
        <taxon>Metazoa</taxon>
        <taxon>Ecdysozoa</taxon>
        <taxon>Arthropoda</taxon>
        <taxon>Hexapoda</taxon>
        <taxon>Insecta</taxon>
        <taxon>Pterygota</taxon>
        <taxon>Neoptera</taxon>
        <taxon>Endopterygota</taxon>
        <taxon>Hymenoptera</taxon>
        <taxon>Apocrita</taxon>
        <taxon>Aculeata</taxon>
        <taxon>Apoidea</taxon>
        <taxon>Anthophila</taxon>
        <taxon>Apidae</taxon>
        <taxon>Melipona</taxon>
    </lineage>
</organism>
<accession>A0A0N0BDX5</accession>
<evidence type="ECO:0000313" key="3">
    <source>
        <dbReference type="EMBL" id="KOX71054.1"/>
    </source>
</evidence>
<evidence type="ECO:0000313" key="4">
    <source>
        <dbReference type="Proteomes" id="UP000053105"/>
    </source>
</evidence>
<name>A0A0N0BDX5_9HYME</name>
<sequence>MTSLSSSGHSVFNDRAICDTFEPAMTLHDHCHELRLTKPNNNKGDGVEKSRGIIGKRWPNALKDPYRSCERRGSATMPRRVDSRRQFNVLLLLQKKRTSHGTVIASHGNLTMKAKPPVPIMSMMSFNPRDLVLLLLSSMAIVGGNPKFDDGGFVPSSMIYLEKNGKSRDQIAMPSEPKLRSETSTRRSDVDNNDITDRSQEARFGFTNLGSTGSGYGVSTYAPAKIDLGGLFLGAIIGIGSILIIPKLLYVLSGTYGHYARSEESGFTQIVTKMDDVLAHHGIDTTSCMQRAVCTYSQQASSSVKEASKLDDDEKVSSFDRVIDTITTNQIFRTAMEGTAIQEAVEAGRAGRNCSRTYPHCGFSMETMLSLLSNVDFNDKLESTNSSGMNSCITAESTLSFICTSYSNFGSIGETIEAYSKSNSASSTVSHDAPSPENLIAVHSDQPLFCIIREVYLNPAVTVQSGTLKWIIEISCDSHDNATSSTDRQGYPVKKRNPVYPSILKSALGSQDPMKKNQPCHKPMEKTSRN</sequence>
<keyword evidence="4" id="KW-1185">Reference proteome</keyword>